<evidence type="ECO:0000256" key="3">
    <source>
        <dbReference type="ARBA" id="ARBA00023069"/>
    </source>
</evidence>
<evidence type="ECO:0008006" key="8">
    <source>
        <dbReference type="Google" id="ProtNLM"/>
    </source>
</evidence>
<reference evidence="6 7" key="1">
    <citation type="journal article" date="2016" name="Nat. Commun.">
        <title>Extremotolerant tardigrade genome and improved radiotolerance of human cultured cells by tardigrade-unique protein.</title>
        <authorList>
            <person name="Hashimoto T."/>
            <person name="Horikawa D.D."/>
            <person name="Saito Y."/>
            <person name="Kuwahara H."/>
            <person name="Kozuka-Hata H."/>
            <person name="Shin-I T."/>
            <person name="Minakuchi Y."/>
            <person name="Ohishi K."/>
            <person name="Motoyama A."/>
            <person name="Aizu T."/>
            <person name="Enomoto A."/>
            <person name="Kondo K."/>
            <person name="Tanaka S."/>
            <person name="Hara Y."/>
            <person name="Koshikawa S."/>
            <person name="Sagara H."/>
            <person name="Miura T."/>
            <person name="Yokobori S."/>
            <person name="Miyagawa K."/>
            <person name="Suzuki Y."/>
            <person name="Kubo T."/>
            <person name="Oyama M."/>
            <person name="Kohara Y."/>
            <person name="Fujiyama A."/>
            <person name="Arakawa K."/>
            <person name="Katayama T."/>
            <person name="Toyoda A."/>
            <person name="Kunieda T."/>
        </authorList>
    </citation>
    <scope>NUCLEOTIDE SEQUENCE [LARGE SCALE GENOMIC DNA]</scope>
    <source>
        <strain evidence="6 7">YOKOZUNA-1</strain>
    </source>
</reference>
<dbReference type="Proteomes" id="UP000186922">
    <property type="component" value="Unassembled WGS sequence"/>
</dbReference>
<keyword evidence="2" id="KW-0282">Flagellum</keyword>
<evidence type="ECO:0000256" key="4">
    <source>
        <dbReference type="ARBA" id="ARBA00023273"/>
    </source>
</evidence>
<dbReference type="PANTHER" id="PTHR21625:SF0">
    <property type="entry name" value="DYNEIN REGULATORY COMPLEX SUBUNIT 2"/>
    <property type="match status" value="1"/>
</dbReference>
<dbReference type="STRING" id="947166.A0A1D1V7M6"/>
<evidence type="ECO:0000313" key="7">
    <source>
        <dbReference type="Proteomes" id="UP000186922"/>
    </source>
</evidence>
<evidence type="ECO:0000313" key="6">
    <source>
        <dbReference type="EMBL" id="GAU95677.1"/>
    </source>
</evidence>
<dbReference type="InterPro" id="IPR039750">
    <property type="entry name" value="DRC1/DRC2"/>
</dbReference>
<dbReference type="GO" id="GO:0060285">
    <property type="term" value="P:cilium-dependent cell motility"/>
    <property type="evidence" value="ECO:0007669"/>
    <property type="project" value="TreeGrafter"/>
</dbReference>
<protein>
    <recommendedName>
        <fullName evidence="8">Dynein regulatory complex protein 1/2 N-terminal domain-containing protein</fullName>
    </recommendedName>
</protein>
<dbReference type="PANTHER" id="PTHR21625">
    <property type="entry name" value="NYD-SP28 PROTEIN"/>
    <property type="match status" value="1"/>
</dbReference>
<keyword evidence="7" id="KW-1185">Reference proteome</keyword>
<sequence>MPKKQGGHEGKGKGKKKGNMEPWVRSWRRHTAVHTFLEDNAYFEYNLAKNSFNQVLNQHRPHLRRVKRRELHEAMRQEALHVEQEIDRRGDLLHFLMNDMREAFEQEEGLARRHTAALSRLVEMHDDLRKFMEEEFYGSLRTLLAELCAKTNMLSKQNDDDMRKLEVMKKILDEEWSEEETERRTKFLTSLDEIKNRIMEEKQILRIQMEQVISDLYQKIEDEYIKYRNRTEEKLVRYQELRAKDEISSKEVKYQVMRISMLSQQVTMRKSKLANFRRTAEIKMRYWEQVLNVTTDRVD</sequence>
<dbReference type="GO" id="GO:0070286">
    <property type="term" value="P:axonemal dynein complex assembly"/>
    <property type="evidence" value="ECO:0007669"/>
    <property type="project" value="InterPro"/>
</dbReference>
<evidence type="ECO:0000256" key="2">
    <source>
        <dbReference type="ARBA" id="ARBA00022846"/>
    </source>
</evidence>
<dbReference type="GO" id="GO:0005858">
    <property type="term" value="C:axonemal dynein complex"/>
    <property type="evidence" value="ECO:0007669"/>
    <property type="project" value="InterPro"/>
</dbReference>
<dbReference type="AlphaFoldDB" id="A0A1D1V7M6"/>
<name>A0A1D1V7M6_RAMVA</name>
<dbReference type="OrthoDB" id="7760980at2759"/>
<feature type="compositionally biased region" description="Basic and acidic residues" evidence="5">
    <location>
        <begin position="1"/>
        <end position="12"/>
    </location>
</feature>
<gene>
    <name evidence="6" type="primary">RvY_07260-1</name>
    <name evidence="6" type="synonym">RvY_07260.1</name>
    <name evidence="6" type="ORF">RvY_07260</name>
</gene>
<comment type="caution">
    <text evidence="6">The sequence shown here is derived from an EMBL/GenBank/DDBJ whole genome shotgun (WGS) entry which is preliminary data.</text>
</comment>
<dbReference type="EMBL" id="BDGG01000003">
    <property type="protein sequence ID" value="GAU95677.1"/>
    <property type="molecule type" value="Genomic_DNA"/>
</dbReference>
<feature type="region of interest" description="Disordered" evidence="5">
    <location>
        <begin position="1"/>
        <end position="21"/>
    </location>
</feature>
<evidence type="ECO:0000256" key="1">
    <source>
        <dbReference type="ARBA" id="ARBA00004611"/>
    </source>
</evidence>
<keyword evidence="4" id="KW-0966">Cell projection</keyword>
<accession>A0A1D1V7M6</accession>
<keyword evidence="3" id="KW-0969">Cilium</keyword>
<evidence type="ECO:0000256" key="5">
    <source>
        <dbReference type="SAM" id="MobiDB-lite"/>
    </source>
</evidence>
<proteinExistence type="predicted"/>
<dbReference type="GO" id="GO:0003352">
    <property type="term" value="P:regulation of cilium movement"/>
    <property type="evidence" value="ECO:0007669"/>
    <property type="project" value="TreeGrafter"/>
</dbReference>
<comment type="subcellular location">
    <subcellularLocation>
        <location evidence="1">Cytoplasm</location>
        <location evidence="1">Cytoskeleton</location>
        <location evidence="1">Flagellum axoneme</location>
    </subcellularLocation>
</comment>
<organism evidence="6 7">
    <name type="scientific">Ramazzottius varieornatus</name>
    <name type="common">Water bear</name>
    <name type="synonym">Tardigrade</name>
    <dbReference type="NCBI Taxonomy" id="947166"/>
    <lineage>
        <taxon>Eukaryota</taxon>
        <taxon>Metazoa</taxon>
        <taxon>Ecdysozoa</taxon>
        <taxon>Tardigrada</taxon>
        <taxon>Eutardigrada</taxon>
        <taxon>Parachela</taxon>
        <taxon>Hypsibioidea</taxon>
        <taxon>Ramazzottiidae</taxon>
        <taxon>Ramazzottius</taxon>
    </lineage>
</organism>